<dbReference type="STRING" id="1267423.SAMN05216290_1251"/>
<evidence type="ECO:0000256" key="1">
    <source>
        <dbReference type="SAM" id="Phobius"/>
    </source>
</evidence>
<dbReference type="OrthoDB" id="9814002at2"/>
<protein>
    <submittedName>
        <fullName evidence="3">Signal transducer regulating beta-lactamase production, contains metallopeptidase domain</fullName>
    </submittedName>
</protein>
<dbReference type="InterPro" id="IPR008756">
    <property type="entry name" value="Peptidase_M56"/>
</dbReference>
<evidence type="ECO:0000313" key="3">
    <source>
        <dbReference type="EMBL" id="SEW01581.1"/>
    </source>
</evidence>
<dbReference type="Proteomes" id="UP000199437">
    <property type="component" value="Unassembled WGS sequence"/>
</dbReference>
<dbReference type="PANTHER" id="PTHR34978">
    <property type="entry name" value="POSSIBLE SENSOR-TRANSDUCER PROTEIN BLAR"/>
    <property type="match status" value="1"/>
</dbReference>
<proteinExistence type="predicted"/>
<dbReference type="PANTHER" id="PTHR34978:SF3">
    <property type="entry name" value="SLR0241 PROTEIN"/>
    <property type="match status" value="1"/>
</dbReference>
<evidence type="ECO:0000259" key="2">
    <source>
        <dbReference type="Pfam" id="PF05569"/>
    </source>
</evidence>
<feature type="transmembrane region" description="Helical" evidence="1">
    <location>
        <begin position="38"/>
        <end position="56"/>
    </location>
</feature>
<evidence type="ECO:0000313" key="4">
    <source>
        <dbReference type="Proteomes" id="UP000199437"/>
    </source>
</evidence>
<feature type="domain" description="Peptidase M56" evidence="2">
    <location>
        <begin position="41"/>
        <end position="266"/>
    </location>
</feature>
<keyword evidence="1" id="KW-0472">Membrane</keyword>
<dbReference type="GeneID" id="99985983"/>
<name>A0A1I0NK75_9BACT</name>
<dbReference type="RefSeq" id="WP_090257652.1">
    <property type="nucleotide sequence ID" value="NZ_FOIR01000001.1"/>
</dbReference>
<dbReference type="Pfam" id="PF05569">
    <property type="entry name" value="Peptidase_M56"/>
    <property type="match status" value="1"/>
</dbReference>
<dbReference type="CDD" id="cd07341">
    <property type="entry name" value="M56_BlaR1_MecR1_like"/>
    <property type="match status" value="1"/>
</dbReference>
<reference evidence="4" key="1">
    <citation type="submission" date="2016-10" db="EMBL/GenBank/DDBJ databases">
        <authorList>
            <person name="Varghese N."/>
            <person name="Submissions S."/>
        </authorList>
    </citation>
    <scope>NUCLEOTIDE SEQUENCE [LARGE SCALE GENOMIC DNA]</scope>
    <source>
        <strain evidence="4">CGMCC 1.12402</strain>
    </source>
</reference>
<accession>A0A1I0NK75</accession>
<dbReference type="EMBL" id="FOIR01000001">
    <property type="protein sequence ID" value="SEW01581.1"/>
    <property type="molecule type" value="Genomic_DNA"/>
</dbReference>
<feature type="transmembrane region" description="Helical" evidence="1">
    <location>
        <begin position="6"/>
        <end position="26"/>
    </location>
</feature>
<keyword evidence="4" id="KW-1185">Reference proteome</keyword>
<feature type="transmembrane region" description="Helical" evidence="1">
    <location>
        <begin position="102"/>
        <end position="120"/>
    </location>
</feature>
<dbReference type="InterPro" id="IPR052173">
    <property type="entry name" value="Beta-lactam_resp_regulator"/>
</dbReference>
<keyword evidence="1" id="KW-1133">Transmembrane helix</keyword>
<organism evidence="3 4">
    <name type="scientific">Roseivirga pacifica</name>
    <dbReference type="NCBI Taxonomy" id="1267423"/>
    <lineage>
        <taxon>Bacteria</taxon>
        <taxon>Pseudomonadati</taxon>
        <taxon>Bacteroidota</taxon>
        <taxon>Cytophagia</taxon>
        <taxon>Cytophagales</taxon>
        <taxon>Roseivirgaceae</taxon>
        <taxon>Roseivirga</taxon>
    </lineage>
</organism>
<keyword evidence="1" id="KW-0812">Transmembrane</keyword>
<sequence>MDLIFNWSLKASLLLTLLFGVYYFLFNSNSNHQLKRGILLLILGMAVSFPLIQLSTSSTLITQAISEQSGFISNTQLSKTPITYQPIEDTYSENAKYTTQQILLLVYSAGIIISFLLLLVEALRLYSWSKTGTKILIYETEVTLHPKVKSPFSFWGKIFLPSTQTYDNTTLQAIVAHEIAHVKQRHSFDSSLTAIAQCVLWYNPVIYLLHRQIKLNHELIADSKTIAQVGQASYAKSLLNICMDGYTSPLTHAFSQKTSLTKRLKAMKNTPSKKYKTAIALGSICIFSLLLFSQTSLQQVEENLHLPTKFTSVNYDLGEDGMFSTEKVTDYADEQPDTWVSNPFTHVLIPITLPEKYKRMILESQKATGAFNGAYSRLVLNEEPKILEEKFFHLKNEDYYKTDLMIRLSKKERLEILDKANEYIEKYVQPIYPNYQTINELEFLKLEYLMLISPGGESIPPIRKLYTIEELDVQPSPNGGLKRFIESVGTNLGEVDLTAMESLPNEIKFEATIVSSGIFTSLKLVSEIEDDSPQADQAYAILGQLNKNIIEFSKAYGWRPGEADGKKVATAMPIVIPKNILK</sequence>
<gene>
    <name evidence="3" type="ORF">SAMN05216290_1251</name>
</gene>
<feature type="transmembrane region" description="Helical" evidence="1">
    <location>
        <begin position="275"/>
        <end position="293"/>
    </location>
</feature>
<dbReference type="AlphaFoldDB" id="A0A1I0NK75"/>